<reference evidence="1" key="2">
    <citation type="journal article" date="2020" name="Nat. Commun.">
        <title>Large-scale genome sequencing of mycorrhizal fungi provides insights into the early evolution of symbiotic traits.</title>
        <authorList>
            <person name="Miyauchi S."/>
            <person name="Kiss E."/>
            <person name="Kuo A."/>
            <person name="Drula E."/>
            <person name="Kohler A."/>
            <person name="Sanchez-Garcia M."/>
            <person name="Morin E."/>
            <person name="Andreopoulos B."/>
            <person name="Barry K.W."/>
            <person name="Bonito G."/>
            <person name="Buee M."/>
            <person name="Carver A."/>
            <person name="Chen C."/>
            <person name="Cichocki N."/>
            <person name="Clum A."/>
            <person name="Culley D."/>
            <person name="Crous P.W."/>
            <person name="Fauchery L."/>
            <person name="Girlanda M."/>
            <person name="Hayes R.D."/>
            <person name="Keri Z."/>
            <person name="LaButti K."/>
            <person name="Lipzen A."/>
            <person name="Lombard V."/>
            <person name="Magnuson J."/>
            <person name="Maillard F."/>
            <person name="Murat C."/>
            <person name="Nolan M."/>
            <person name="Ohm R.A."/>
            <person name="Pangilinan J."/>
            <person name="Pereira M.F."/>
            <person name="Perotto S."/>
            <person name="Peter M."/>
            <person name="Pfister S."/>
            <person name="Riley R."/>
            <person name="Sitrit Y."/>
            <person name="Stielow J.B."/>
            <person name="Szollosi G."/>
            <person name="Zifcakova L."/>
            <person name="Stursova M."/>
            <person name="Spatafora J.W."/>
            <person name="Tedersoo L."/>
            <person name="Vaario L.M."/>
            <person name="Yamada A."/>
            <person name="Yan M."/>
            <person name="Wang P."/>
            <person name="Xu J."/>
            <person name="Bruns T."/>
            <person name="Baldrian P."/>
            <person name="Vilgalys R."/>
            <person name="Dunand C."/>
            <person name="Henrissat B."/>
            <person name="Grigoriev I.V."/>
            <person name="Hibbett D."/>
            <person name="Nagy L.G."/>
            <person name="Martin F.M."/>
        </authorList>
    </citation>
    <scope>NUCLEOTIDE SEQUENCE</scope>
    <source>
        <strain evidence="1">P2</strain>
    </source>
</reference>
<gene>
    <name evidence="1" type="ORF">BDM02DRAFT_3103703</name>
</gene>
<evidence type="ECO:0000313" key="2">
    <source>
        <dbReference type="Proteomes" id="UP000886501"/>
    </source>
</evidence>
<dbReference type="Proteomes" id="UP000886501">
    <property type="component" value="Unassembled WGS sequence"/>
</dbReference>
<sequence>MSLSRNFFREFRPFFRLLEDPLFSRVPVAYSNRGRSAFDDPLFGLAQSGLRPAVDVAEEGNSYIIEAELPGVRKEDINVEIGDNGRSVTIQGKIVRRSRQQEQPIVETSASGEVQEGEHPSRSSPPESNKISVERESTGHTTFTRSVTLPTQVDPSKVSAKLADGVLTLTIPKAEDAGRVKIDIE</sequence>
<name>A0ACB6Z3G8_THEGA</name>
<reference evidence="1" key="1">
    <citation type="submission" date="2019-10" db="EMBL/GenBank/DDBJ databases">
        <authorList>
            <consortium name="DOE Joint Genome Institute"/>
            <person name="Kuo A."/>
            <person name="Miyauchi S."/>
            <person name="Kiss E."/>
            <person name="Drula E."/>
            <person name="Kohler A."/>
            <person name="Sanchez-Garcia M."/>
            <person name="Andreopoulos B."/>
            <person name="Barry K.W."/>
            <person name="Bonito G."/>
            <person name="Buee M."/>
            <person name="Carver A."/>
            <person name="Chen C."/>
            <person name="Cichocki N."/>
            <person name="Clum A."/>
            <person name="Culley D."/>
            <person name="Crous P.W."/>
            <person name="Fauchery L."/>
            <person name="Girlanda M."/>
            <person name="Hayes R."/>
            <person name="Keri Z."/>
            <person name="Labutti K."/>
            <person name="Lipzen A."/>
            <person name="Lombard V."/>
            <person name="Magnuson J."/>
            <person name="Maillard F."/>
            <person name="Morin E."/>
            <person name="Murat C."/>
            <person name="Nolan M."/>
            <person name="Ohm R."/>
            <person name="Pangilinan J."/>
            <person name="Pereira M."/>
            <person name="Perotto S."/>
            <person name="Peter M."/>
            <person name="Riley R."/>
            <person name="Sitrit Y."/>
            <person name="Stielow B."/>
            <person name="Szollosi G."/>
            <person name="Zifcakova L."/>
            <person name="Stursova M."/>
            <person name="Spatafora J.W."/>
            <person name="Tedersoo L."/>
            <person name="Vaario L.-M."/>
            <person name="Yamada A."/>
            <person name="Yan M."/>
            <person name="Wang P."/>
            <person name="Xu J."/>
            <person name="Bruns T."/>
            <person name="Baldrian P."/>
            <person name="Vilgalys R."/>
            <person name="Henrissat B."/>
            <person name="Grigoriev I.V."/>
            <person name="Hibbett D."/>
            <person name="Nagy L.G."/>
            <person name="Martin F.M."/>
        </authorList>
    </citation>
    <scope>NUCLEOTIDE SEQUENCE</scope>
    <source>
        <strain evidence="1">P2</strain>
    </source>
</reference>
<accession>A0ACB6Z3G8</accession>
<dbReference type="EMBL" id="MU118175">
    <property type="protein sequence ID" value="KAF9643920.1"/>
    <property type="molecule type" value="Genomic_DNA"/>
</dbReference>
<comment type="caution">
    <text evidence="1">The sequence shown here is derived from an EMBL/GenBank/DDBJ whole genome shotgun (WGS) entry which is preliminary data.</text>
</comment>
<proteinExistence type="predicted"/>
<evidence type="ECO:0000313" key="1">
    <source>
        <dbReference type="EMBL" id="KAF9643920.1"/>
    </source>
</evidence>
<organism evidence="1 2">
    <name type="scientific">Thelephora ganbajun</name>
    <name type="common">Ganba fungus</name>
    <dbReference type="NCBI Taxonomy" id="370292"/>
    <lineage>
        <taxon>Eukaryota</taxon>
        <taxon>Fungi</taxon>
        <taxon>Dikarya</taxon>
        <taxon>Basidiomycota</taxon>
        <taxon>Agaricomycotina</taxon>
        <taxon>Agaricomycetes</taxon>
        <taxon>Thelephorales</taxon>
        <taxon>Thelephoraceae</taxon>
        <taxon>Thelephora</taxon>
    </lineage>
</organism>
<keyword evidence="2" id="KW-1185">Reference proteome</keyword>
<protein>
    <submittedName>
        <fullName evidence="1">HSP20-like chaperone</fullName>
    </submittedName>
</protein>